<reference evidence="5 6" key="1">
    <citation type="submission" date="2019-03" db="EMBL/GenBank/DDBJ databases">
        <title>Single cell metagenomics reveals metabolic interactions within the superorganism composed of flagellate Streblomastix strix and complex community of Bacteroidetes bacteria on its surface.</title>
        <authorList>
            <person name="Treitli S.C."/>
            <person name="Kolisko M."/>
            <person name="Husnik F."/>
            <person name="Keeling P."/>
            <person name="Hampl V."/>
        </authorList>
    </citation>
    <scope>NUCLEOTIDE SEQUENCE [LARGE SCALE GENOMIC DNA]</scope>
    <source>
        <strain evidence="5">ST1C</strain>
    </source>
</reference>
<dbReference type="Proteomes" id="UP000324800">
    <property type="component" value="Unassembled WGS sequence"/>
</dbReference>
<evidence type="ECO:0000313" key="5">
    <source>
        <dbReference type="EMBL" id="KAA6357242.1"/>
    </source>
</evidence>
<feature type="non-terminal residue" evidence="5">
    <location>
        <position position="1"/>
    </location>
</feature>
<evidence type="ECO:0000256" key="2">
    <source>
        <dbReference type="PROSITE-ProRule" id="PRU00176"/>
    </source>
</evidence>
<dbReference type="CDD" id="cd00590">
    <property type="entry name" value="RRM_SF"/>
    <property type="match status" value="4"/>
</dbReference>
<evidence type="ECO:0000259" key="4">
    <source>
        <dbReference type="PROSITE" id="PS50102"/>
    </source>
</evidence>
<gene>
    <name evidence="5" type="ORF">EZS28_047231</name>
</gene>
<feature type="region of interest" description="Disordered" evidence="3">
    <location>
        <begin position="371"/>
        <end position="404"/>
    </location>
</feature>
<evidence type="ECO:0000256" key="1">
    <source>
        <dbReference type="ARBA" id="ARBA00022884"/>
    </source>
</evidence>
<feature type="non-terminal residue" evidence="5">
    <location>
        <position position="421"/>
    </location>
</feature>
<organism evidence="5 6">
    <name type="scientific">Streblomastix strix</name>
    <dbReference type="NCBI Taxonomy" id="222440"/>
    <lineage>
        <taxon>Eukaryota</taxon>
        <taxon>Metamonada</taxon>
        <taxon>Preaxostyla</taxon>
        <taxon>Oxymonadida</taxon>
        <taxon>Streblomastigidae</taxon>
        <taxon>Streblomastix</taxon>
    </lineage>
</organism>
<dbReference type="SUPFAM" id="SSF54928">
    <property type="entry name" value="RNA-binding domain, RBD"/>
    <property type="match status" value="3"/>
</dbReference>
<dbReference type="GO" id="GO:1990904">
    <property type="term" value="C:ribonucleoprotein complex"/>
    <property type="evidence" value="ECO:0007669"/>
    <property type="project" value="TreeGrafter"/>
</dbReference>
<feature type="domain" description="RRM" evidence="4">
    <location>
        <begin position="198"/>
        <end position="275"/>
    </location>
</feature>
<dbReference type="GO" id="GO:0005634">
    <property type="term" value="C:nucleus"/>
    <property type="evidence" value="ECO:0007669"/>
    <property type="project" value="TreeGrafter"/>
</dbReference>
<dbReference type="Gene3D" id="3.30.70.330">
    <property type="match status" value="4"/>
</dbReference>
<name>A0A5J4TH69_9EUKA</name>
<dbReference type="AlphaFoldDB" id="A0A5J4TH69"/>
<dbReference type="SMART" id="SM00360">
    <property type="entry name" value="RRM"/>
    <property type="match status" value="3"/>
</dbReference>
<accession>A0A5J4TH69</accession>
<dbReference type="Pfam" id="PF00076">
    <property type="entry name" value="RRM_1"/>
    <property type="match status" value="3"/>
</dbReference>
<dbReference type="InterPro" id="IPR012677">
    <property type="entry name" value="Nucleotide-bd_a/b_plait_sf"/>
</dbReference>
<dbReference type="OrthoDB" id="5961786at2759"/>
<proteinExistence type="predicted"/>
<dbReference type="InterPro" id="IPR000504">
    <property type="entry name" value="RRM_dom"/>
</dbReference>
<dbReference type="PANTHER" id="PTHR23003">
    <property type="entry name" value="RNA RECOGNITION MOTIF RRM DOMAIN CONTAINING PROTEIN"/>
    <property type="match status" value="1"/>
</dbReference>
<dbReference type="InterPro" id="IPR035979">
    <property type="entry name" value="RBD_domain_sf"/>
</dbReference>
<dbReference type="EMBL" id="SNRW01031714">
    <property type="protein sequence ID" value="KAA6357242.1"/>
    <property type="molecule type" value="Genomic_DNA"/>
</dbReference>
<evidence type="ECO:0000313" key="6">
    <source>
        <dbReference type="Proteomes" id="UP000324800"/>
    </source>
</evidence>
<comment type="caution">
    <text evidence="5">The sequence shown here is derived from an EMBL/GenBank/DDBJ whole genome shotgun (WGS) entry which is preliminary data.</text>
</comment>
<evidence type="ECO:0000256" key="3">
    <source>
        <dbReference type="SAM" id="MobiDB-lite"/>
    </source>
</evidence>
<dbReference type="InterPro" id="IPR050374">
    <property type="entry name" value="RRT5_SRSF_SR"/>
</dbReference>
<sequence>IQKSIKNIQVFHDNEDQRQFAVAKFEEGDHAKVALYEIRRIEKFSGRIKFKENELQFLFCNEGKYRRLMNVKMAEKANMVLQLIDTPTNTQQKVILYGMHPNTTRQSIMDQIREFNPSKIKFIENEQHSSEFQVAEVQFNNLLDAQRVVKKMNQKLIDGVVIRAFIDGNIMQYNKQTSNLPLINTSSSSQTIPLIQQPSIIIKNISNTTQEQNIRNILPNIQLTHISFQPDLDSATGARIAVVEFKDSSSASQAQKRINGTFQFGKTLQAEILQPVLQTNSSYAQSLSEEVISRSVFIGGVPHNVSRQEIFDAFQEPKPNRVQMGELKQKQEFAGYFYAVFQSIEEREQILNKMNRQIRLQGKIFHMKRFGEKEDDSDANNNTKSEDSKSISQSNKLRISNLPRNVTSEQLKDAFKQFGEV</sequence>
<keyword evidence="1 2" id="KW-0694">RNA-binding</keyword>
<feature type="domain" description="RRM" evidence="4">
    <location>
        <begin position="395"/>
        <end position="421"/>
    </location>
</feature>
<dbReference type="PANTHER" id="PTHR23003:SF58">
    <property type="entry name" value="RNA-BINDING PROTEIN 19-LIKE PROTEIN-RELATED"/>
    <property type="match status" value="1"/>
</dbReference>
<protein>
    <recommendedName>
        <fullName evidence="4">RRM domain-containing protein</fullName>
    </recommendedName>
</protein>
<dbReference type="GO" id="GO:0005737">
    <property type="term" value="C:cytoplasm"/>
    <property type="evidence" value="ECO:0007669"/>
    <property type="project" value="TreeGrafter"/>
</dbReference>
<feature type="compositionally biased region" description="Polar residues" evidence="3">
    <location>
        <begin position="390"/>
        <end position="404"/>
    </location>
</feature>
<feature type="domain" description="RRM" evidence="4">
    <location>
        <begin position="294"/>
        <end position="372"/>
    </location>
</feature>
<dbReference type="GO" id="GO:0003729">
    <property type="term" value="F:mRNA binding"/>
    <property type="evidence" value="ECO:0007669"/>
    <property type="project" value="TreeGrafter"/>
</dbReference>
<dbReference type="PROSITE" id="PS50102">
    <property type="entry name" value="RRM"/>
    <property type="match status" value="3"/>
</dbReference>